<evidence type="ECO:0000313" key="1">
    <source>
        <dbReference type="EMBL" id="KAI0038462.1"/>
    </source>
</evidence>
<accession>A0ACB8R3J3</accession>
<dbReference type="EMBL" id="MU276495">
    <property type="protein sequence ID" value="KAI0038462.1"/>
    <property type="molecule type" value="Genomic_DNA"/>
</dbReference>
<reference evidence="1" key="1">
    <citation type="submission" date="2021-02" db="EMBL/GenBank/DDBJ databases">
        <authorList>
            <consortium name="DOE Joint Genome Institute"/>
            <person name="Ahrendt S."/>
            <person name="Looney B.P."/>
            <person name="Miyauchi S."/>
            <person name="Morin E."/>
            <person name="Drula E."/>
            <person name="Courty P.E."/>
            <person name="Chicoki N."/>
            <person name="Fauchery L."/>
            <person name="Kohler A."/>
            <person name="Kuo A."/>
            <person name="Labutti K."/>
            <person name="Pangilinan J."/>
            <person name="Lipzen A."/>
            <person name="Riley R."/>
            <person name="Andreopoulos W."/>
            <person name="He G."/>
            <person name="Johnson J."/>
            <person name="Barry K.W."/>
            <person name="Grigoriev I.V."/>
            <person name="Nagy L."/>
            <person name="Hibbett D."/>
            <person name="Henrissat B."/>
            <person name="Matheny P.B."/>
            <person name="Labbe J."/>
            <person name="Martin F."/>
        </authorList>
    </citation>
    <scope>NUCLEOTIDE SEQUENCE</scope>
    <source>
        <strain evidence="1">FP105234-sp</strain>
    </source>
</reference>
<protein>
    <submittedName>
        <fullName evidence="1">Uncharacterized protein</fullName>
    </submittedName>
</protein>
<dbReference type="Proteomes" id="UP000814033">
    <property type="component" value="Unassembled WGS sequence"/>
</dbReference>
<proteinExistence type="predicted"/>
<evidence type="ECO:0000313" key="2">
    <source>
        <dbReference type="Proteomes" id="UP000814033"/>
    </source>
</evidence>
<name>A0ACB8R3J3_9AGAM</name>
<organism evidence="1 2">
    <name type="scientific">Auriscalpium vulgare</name>
    <dbReference type="NCBI Taxonomy" id="40419"/>
    <lineage>
        <taxon>Eukaryota</taxon>
        <taxon>Fungi</taxon>
        <taxon>Dikarya</taxon>
        <taxon>Basidiomycota</taxon>
        <taxon>Agaricomycotina</taxon>
        <taxon>Agaricomycetes</taxon>
        <taxon>Russulales</taxon>
        <taxon>Auriscalpiaceae</taxon>
        <taxon>Auriscalpium</taxon>
    </lineage>
</organism>
<sequence length="387" mass="42556">MDLHVDEWTDHDAVHLSEALIHYVAHQPRPESPNARQARRALRQCIRHLATTLGDSSPVRGGANDDGHDVHDVQGAQDAQDDEQDARDAQGARTQAGNKVRARHELLLTAARARPPLVTAAALSRLIIDGVHDGRHGVVENEALIRAISGYALPANPNVWPDFPIAAGAVPIAALCVQAAHLRRGALTVDAVVAREKLIASDPTGHRWTRAVFDKIEAILLLRQVQERRTGRGGATWHKGITKQRFEAWLGAQTGGARLYADNIDRARDDYQPAFAQAKKTFDQLMTEEQRNRHALHDMYMQFGPAVLLDPLWTAANCHSRRSRDFRGLLHALQRTPLTDADGLNPFRQAYERTCLALCSLAAHLGGADFNTYVVDFLVAAPSHVAG</sequence>
<comment type="caution">
    <text evidence="1">The sequence shown here is derived from an EMBL/GenBank/DDBJ whole genome shotgun (WGS) entry which is preliminary data.</text>
</comment>
<gene>
    <name evidence="1" type="ORF">FA95DRAFT_1662791</name>
</gene>
<keyword evidence="2" id="KW-1185">Reference proteome</keyword>
<reference evidence="1" key="2">
    <citation type="journal article" date="2022" name="New Phytol.">
        <title>Evolutionary transition to the ectomycorrhizal habit in the genomes of a hyperdiverse lineage of mushroom-forming fungi.</title>
        <authorList>
            <person name="Looney B."/>
            <person name="Miyauchi S."/>
            <person name="Morin E."/>
            <person name="Drula E."/>
            <person name="Courty P.E."/>
            <person name="Kohler A."/>
            <person name="Kuo A."/>
            <person name="LaButti K."/>
            <person name="Pangilinan J."/>
            <person name="Lipzen A."/>
            <person name="Riley R."/>
            <person name="Andreopoulos W."/>
            <person name="He G."/>
            <person name="Johnson J."/>
            <person name="Nolan M."/>
            <person name="Tritt A."/>
            <person name="Barry K.W."/>
            <person name="Grigoriev I.V."/>
            <person name="Nagy L.G."/>
            <person name="Hibbett D."/>
            <person name="Henrissat B."/>
            <person name="Matheny P.B."/>
            <person name="Labbe J."/>
            <person name="Martin F.M."/>
        </authorList>
    </citation>
    <scope>NUCLEOTIDE SEQUENCE</scope>
    <source>
        <strain evidence="1">FP105234-sp</strain>
    </source>
</reference>